<sequence length="327" mass="35638">MHFTRPTLSKVKGGRYGFPNTGAVMGFLHHYEEAMPDRVRNDMIATLGEFVGTFLWLLFAFAICQIANIVPPGDTEPVIPTTLRVFYIGLGFSVSLAITCWLFYRVSGGMFNPAVTLTLYLVGAVPGLRSIYIMIAQIIAGVAAAGMTSLLFPGPMRVDLSLGGGTSISQGLFIEMFTTILLVFTVVMLAAVKHKATFLAPLGIGLALFVDHLTAVYFTGAGMNPARAFGPAVINHSFPGYHWIYWVGPLLGSLVAAAFYHILEFFDWKTANPGQDFDDLEALALDAHRHTPRSMVPPRGCNPQGEEEPKEEPRNPRHSGSDTQTEV</sequence>
<evidence type="ECO:0008006" key="14">
    <source>
        <dbReference type="Google" id="ProtNLM"/>
    </source>
</evidence>
<dbReference type="PRINTS" id="PR00783">
    <property type="entry name" value="MINTRINSICP"/>
</dbReference>
<evidence type="ECO:0000256" key="4">
    <source>
        <dbReference type="ARBA" id="ARBA00022692"/>
    </source>
</evidence>
<evidence type="ECO:0000313" key="13">
    <source>
        <dbReference type="Proteomes" id="UP000054266"/>
    </source>
</evidence>
<keyword evidence="5" id="KW-0677">Repeat</keyword>
<comment type="similarity">
    <text evidence="2 9">Belongs to the MIP/aquaporin (TC 1.A.8) family.</text>
</comment>
<dbReference type="GO" id="GO:0005886">
    <property type="term" value="C:plasma membrane"/>
    <property type="evidence" value="ECO:0007669"/>
    <property type="project" value="TreeGrafter"/>
</dbReference>
<dbReference type="PANTHER" id="PTHR19139:SF199">
    <property type="entry name" value="MIP17260P"/>
    <property type="match status" value="1"/>
</dbReference>
<comment type="subcellular location">
    <subcellularLocation>
        <location evidence="1">Membrane</location>
        <topology evidence="1">Multi-pass membrane protein</topology>
    </subcellularLocation>
</comment>
<dbReference type="GO" id="GO:0015250">
    <property type="term" value="F:water channel activity"/>
    <property type="evidence" value="ECO:0007669"/>
    <property type="project" value="TreeGrafter"/>
</dbReference>
<dbReference type="FunFam" id="1.20.1080.10:FF:000014">
    <property type="entry name" value="Aquaporin 1"/>
    <property type="match status" value="1"/>
</dbReference>
<evidence type="ECO:0000256" key="3">
    <source>
        <dbReference type="ARBA" id="ARBA00022448"/>
    </source>
</evidence>
<evidence type="ECO:0000256" key="5">
    <source>
        <dbReference type="ARBA" id="ARBA00022737"/>
    </source>
</evidence>
<name>A0A0D2FHE3_9EURO</name>
<proteinExistence type="inferred from homology"/>
<feature type="transmembrane region" description="Helical" evidence="11">
    <location>
        <begin position="85"/>
        <end position="104"/>
    </location>
</feature>
<dbReference type="STRING" id="5601.A0A0D2FHE3"/>
<evidence type="ECO:0000256" key="2">
    <source>
        <dbReference type="ARBA" id="ARBA00006175"/>
    </source>
</evidence>
<accession>A0A0D2FHE3</accession>
<dbReference type="AlphaFoldDB" id="A0A0D2FHE3"/>
<keyword evidence="4 9" id="KW-0812">Transmembrane</keyword>
<feature type="transmembrane region" description="Helical" evidence="11">
    <location>
        <begin position="199"/>
        <end position="223"/>
    </location>
</feature>
<keyword evidence="7 11" id="KW-0472">Membrane</keyword>
<dbReference type="InterPro" id="IPR034294">
    <property type="entry name" value="Aquaporin_transptr"/>
</dbReference>
<dbReference type="Pfam" id="PF00230">
    <property type="entry name" value="MIP"/>
    <property type="match status" value="1"/>
</dbReference>
<feature type="transmembrane region" description="Helical" evidence="11">
    <location>
        <begin position="135"/>
        <end position="152"/>
    </location>
</feature>
<dbReference type="InterPro" id="IPR023271">
    <property type="entry name" value="Aquaporin-like"/>
</dbReference>
<evidence type="ECO:0000256" key="8">
    <source>
        <dbReference type="ARBA" id="ARBA00034651"/>
    </source>
</evidence>
<organism evidence="12 13">
    <name type="scientific">Phialophora macrospora</name>
    <dbReference type="NCBI Taxonomy" id="1851006"/>
    <lineage>
        <taxon>Eukaryota</taxon>
        <taxon>Fungi</taxon>
        <taxon>Dikarya</taxon>
        <taxon>Ascomycota</taxon>
        <taxon>Pezizomycotina</taxon>
        <taxon>Eurotiomycetes</taxon>
        <taxon>Chaetothyriomycetidae</taxon>
        <taxon>Chaetothyriales</taxon>
        <taxon>Herpotrichiellaceae</taxon>
        <taxon>Phialophora</taxon>
    </lineage>
</organism>
<keyword evidence="6 11" id="KW-1133">Transmembrane helix</keyword>
<reference evidence="12 13" key="1">
    <citation type="submission" date="2015-01" db="EMBL/GenBank/DDBJ databases">
        <title>The Genome Sequence of Capronia semiimmersa CBS27337.</title>
        <authorList>
            <consortium name="The Broad Institute Genomics Platform"/>
            <person name="Cuomo C."/>
            <person name="de Hoog S."/>
            <person name="Gorbushina A."/>
            <person name="Stielow B."/>
            <person name="Teixiera M."/>
            <person name="Abouelleil A."/>
            <person name="Chapman S.B."/>
            <person name="Priest M."/>
            <person name="Young S.K."/>
            <person name="Wortman J."/>
            <person name="Nusbaum C."/>
            <person name="Birren B."/>
        </authorList>
    </citation>
    <scope>NUCLEOTIDE SEQUENCE [LARGE SCALE GENOMIC DNA]</scope>
    <source>
        <strain evidence="12 13">CBS 27337</strain>
    </source>
</reference>
<feature type="transmembrane region" description="Helical" evidence="11">
    <location>
        <begin position="243"/>
        <end position="263"/>
    </location>
</feature>
<dbReference type="HOGENOM" id="CLU_020019_1_7_1"/>
<gene>
    <name evidence="12" type="ORF">PV04_08420</name>
</gene>
<feature type="transmembrane region" description="Helical" evidence="11">
    <location>
        <begin position="43"/>
        <end position="64"/>
    </location>
</feature>
<feature type="transmembrane region" description="Helical" evidence="11">
    <location>
        <begin position="172"/>
        <end position="192"/>
    </location>
</feature>
<evidence type="ECO:0000256" key="6">
    <source>
        <dbReference type="ARBA" id="ARBA00022989"/>
    </source>
</evidence>
<dbReference type="Gene3D" id="1.20.1080.10">
    <property type="entry name" value="Glycerol uptake facilitator protein"/>
    <property type="match status" value="1"/>
</dbReference>
<dbReference type="SUPFAM" id="SSF81338">
    <property type="entry name" value="Aquaporin-like"/>
    <property type="match status" value="1"/>
</dbReference>
<dbReference type="Proteomes" id="UP000054266">
    <property type="component" value="Unassembled WGS sequence"/>
</dbReference>
<dbReference type="EMBL" id="KN846960">
    <property type="protein sequence ID" value="KIW66220.1"/>
    <property type="molecule type" value="Genomic_DNA"/>
</dbReference>
<evidence type="ECO:0000256" key="9">
    <source>
        <dbReference type="RuleBase" id="RU000477"/>
    </source>
</evidence>
<evidence type="ECO:0000313" key="12">
    <source>
        <dbReference type="EMBL" id="KIW66220.1"/>
    </source>
</evidence>
<evidence type="ECO:0000256" key="1">
    <source>
        <dbReference type="ARBA" id="ARBA00004141"/>
    </source>
</evidence>
<evidence type="ECO:0000256" key="10">
    <source>
        <dbReference type="SAM" id="MobiDB-lite"/>
    </source>
</evidence>
<dbReference type="PANTHER" id="PTHR19139">
    <property type="entry name" value="AQUAPORIN TRANSPORTER"/>
    <property type="match status" value="1"/>
</dbReference>
<evidence type="ECO:0000256" key="11">
    <source>
        <dbReference type="SAM" id="Phobius"/>
    </source>
</evidence>
<protein>
    <recommendedName>
        <fullName evidence="14">Aquaporin</fullName>
    </recommendedName>
</protein>
<dbReference type="InterPro" id="IPR000425">
    <property type="entry name" value="MIP"/>
</dbReference>
<keyword evidence="3 9" id="KW-0813">Transport</keyword>
<keyword evidence="13" id="KW-1185">Reference proteome</keyword>
<feature type="region of interest" description="Disordered" evidence="10">
    <location>
        <begin position="289"/>
        <end position="327"/>
    </location>
</feature>
<comment type="catalytic activity">
    <reaction evidence="8">
        <text>H2O(in) = H2O(out)</text>
        <dbReference type="Rhea" id="RHEA:29667"/>
        <dbReference type="ChEBI" id="CHEBI:15377"/>
    </reaction>
</comment>
<evidence type="ECO:0000256" key="7">
    <source>
        <dbReference type="ARBA" id="ARBA00023136"/>
    </source>
</evidence>